<dbReference type="Proteomes" id="UP000192468">
    <property type="component" value="Unassembled WGS sequence"/>
</dbReference>
<gene>
    <name evidence="2" type="primary">rbfA</name>
    <name evidence="3" type="ORF">SAMN02745134_01418</name>
</gene>
<comment type="subcellular location">
    <subcellularLocation>
        <location evidence="2">Cytoplasm</location>
    </subcellularLocation>
</comment>
<dbReference type="HAMAP" id="MF_00003">
    <property type="entry name" value="RbfA"/>
    <property type="match status" value="1"/>
</dbReference>
<evidence type="ECO:0000313" key="3">
    <source>
        <dbReference type="EMBL" id="SMC21698.1"/>
    </source>
</evidence>
<proteinExistence type="inferred from homology"/>
<dbReference type="GO" id="GO:0005829">
    <property type="term" value="C:cytosol"/>
    <property type="evidence" value="ECO:0007669"/>
    <property type="project" value="TreeGrafter"/>
</dbReference>
<dbReference type="EMBL" id="FWXH01000003">
    <property type="protein sequence ID" value="SMC21698.1"/>
    <property type="molecule type" value="Genomic_DNA"/>
</dbReference>
<keyword evidence="4" id="KW-1185">Reference proteome</keyword>
<dbReference type="InterPro" id="IPR023799">
    <property type="entry name" value="RbfA_dom_sf"/>
</dbReference>
<dbReference type="InterPro" id="IPR000238">
    <property type="entry name" value="RbfA"/>
</dbReference>
<dbReference type="Pfam" id="PF02033">
    <property type="entry name" value="RBFA"/>
    <property type="match status" value="1"/>
</dbReference>
<comment type="similarity">
    <text evidence="2">Belongs to the RbfA family.</text>
</comment>
<dbReference type="AlphaFoldDB" id="A0A1W1XDH1"/>
<name>A0A1W1XDH1_9CLOT</name>
<protein>
    <recommendedName>
        <fullName evidence="2">Ribosome-binding factor A</fullName>
    </recommendedName>
</protein>
<dbReference type="OrthoDB" id="307788at2"/>
<dbReference type="NCBIfam" id="TIGR00082">
    <property type="entry name" value="rbfA"/>
    <property type="match status" value="1"/>
</dbReference>
<dbReference type="PANTHER" id="PTHR33515">
    <property type="entry name" value="RIBOSOME-BINDING FACTOR A, CHLOROPLASTIC-RELATED"/>
    <property type="match status" value="1"/>
</dbReference>
<dbReference type="RefSeq" id="WP_084114906.1">
    <property type="nucleotide sequence ID" value="NZ_FWXH01000003.1"/>
</dbReference>
<organism evidence="3 4">
    <name type="scientific">Clostridium acidisoli DSM 12555</name>
    <dbReference type="NCBI Taxonomy" id="1121291"/>
    <lineage>
        <taxon>Bacteria</taxon>
        <taxon>Bacillati</taxon>
        <taxon>Bacillota</taxon>
        <taxon>Clostridia</taxon>
        <taxon>Eubacteriales</taxon>
        <taxon>Clostridiaceae</taxon>
        <taxon>Clostridium</taxon>
    </lineage>
</organism>
<dbReference type="PROSITE" id="PS01319">
    <property type="entry name" value="RBFA"/>
    <property type="match status" value="1"/>
</dbReference>
<dbReference type="InterPro" id="IPR015946">
    <property type="entry name" value="KH_dom-like_a/b"/>
</dbReference>
<sequence>MVKYRGGRINEEVRKVVSNIIQNEIKDPRLNTLISVTRVEVTKDLGYAKVFVSILGTKEEKEENLKILKKSAGFIRRGVGREVKLRITPEILIELDNSIEQGMHIDSILHKIKESGEKND</sequence>
<dbReference type="InterPro" id="IPR020053">
    <property type="entry name" value="Ribosome-bd_factorA_CS"/>
</dbReference>
<keyword evidence="2" id="KW-0963">Cytoplasm</keyword>
<dbReference type="STRING" id="1121291.SAMN02745134_01418"/>
<dbReference type="GO" id="GO:0030490">
    <property type="term" value="P:maturation of SSU-rRNA"/>
    <property type="evidence" value="ECO:0007669"/>
    <property type="project" value="UniProtKB-UniRule"/>
</dbReference>
<comment type="subunit">
    <text evidence="2">Monomer. Binds 30S ribosomal subunits, but not 50S ribosomal subunits or 70S ribosomes.</text>
</comment>
<evidence type="ECO:0000313" key="4">
    <source>
        <dbReference type="Proteomes" id="UP000192468"/>
    </source>
</evidence>
<dbReference type="GO" id="GO:0043024">
    <property type="term" value="F:ribosomal small subunit binding"/>
    <property type="evidence" value="ECO:0007669"/>
    <property type="project" value="TreeGrafter"/>
</dbReference>
<accession>A0A1W1XDH1</accession>
<dbReference type="PANTHER" id="PTHR33515:SF1">
    <property type="entry name" value="RIBOSOME-BINDING FACTOR A, CHLOROPLASTIC-RELATED"/>
    <property type="match status" value="1"/>
</dbReference>
<comment type="function">
    <text evidence="2">One of several proteins that assist in the late maturation steps of the functional core of the 30S ribosomal subunit. Associates with free 30S ribosomal subunits (but not with 30S subunits that are part of 70S ribosomes or polysomes). Required for efficient processing of 16S rRNA. May interact with the 5'-terminal helix region of 16S rRNA.</text>
</comment>
<evidence type="ECO:0000256" key="1">
    <source>
        <dbReference type="ARBA" id="ARBA00022517"/>
    </source>
</evidence>
<dbReference type="Gene3D" id="3.30.300.20">
    <property type="match status" value="1"/>
</dbReference>
<reference evidence="3 4" key="1">
    <citation type="submission" date="2017-04" db="EMBL/GenBank/DDBJ databases">
        <authorList>
            <person name="Afonso C.L."/>
            <person name="Miller P.J."/>
            <person name="Scott M.A."/>
            <person name="Spackman E."/>
            <person name="Goraichik I."/>
            <person name="Dimitrov K.M."/>
            <person name="Suarez D.L."/>
            <person name="Swayne D.E."/>
        </authorList>
    </citation>
    <scope>NUCLEOTIDE SEQUENCE [LARGE SCALE GENOMIC DNA]</scope>
    <source>
        <strain evidence="3 4">DSM 12555</strain>
    </source>
</reference>
<keyword evidence="1 2" id="KW-0690">Ribosome biogenesis</keyword>
<evidence type="ECO:0000256" key="2">
    <source>
        <dbReference type="HAMAP-Rule" id="MF_00003"/>
    </source>
</evidence>
<dbReference type="SUPFAM" id="SSF89919">
    <property type="entry name" value="Ribosome-binding factor A, RbfA"/>
    <property type="match status" value="1"/>
</dbReference>